<dbReference type="InterPro" id="IPR007038">
    <property type="entry name" value="HupE_UreJ"/>
</dbReference>
<dbReference type="eggNOG" id="COG2370">
    <property type="taxonomic scope" value="Bacteria"/>
</dbReference>
<keyword evidence="1" id="KW-0812">Transmembrane</keyword>
<dbReference type="AlphaFoldDB" id="G6YIX4"/>
<keyword evidence="1" id="KW-1133">Transmembrane helix</keyword>
<dbReference type="Proteomes" id="UP000002949">
    <property type="component" value="Unassembled WGS sequence"/>
</dbReference>
<dbReference type="Pfam" id="PF04955">
    <property type="entry name" value="HupE_UreJ"/>
    <property type="match status" value="1"/>
</dbReference>
<evidence type="ECO:0000256" key="1">
    <source>
        <dbReference type="SAM" id="Phobius"/>
    </source>
</evidence>
<accession>G6YIX4</accession>
<keyword evidence="1" id="KW-0472">Membrane</keyword>
<dbReference type="EMBL" id="AGSN01000209">
    <property type="protein sequence ID" value="EHH05814.1"/>
    <property type="molecule type" value="Genomic_DNA"/>
</dbReference>
<name>G6YIX4_9HYPH</name>
<protein>
    <submittedName>
        <fullName evidence="2">Uncharacterized protein</fullName>
    </submittedName>
</protein>
<gene>
    <name evidence="2" type="ORF">MEA186_29742</name>
</gene>
<evidence type="ECO:0000313" key="2">
    <source>
        <dbReference type="EMBL" id="EHH05814.1"/>
    </source>
</evidence>
<dbReference type="PATRIC" id="fig|1082933.3.peg.5781"/>
<keyword evidence="3" id="KW-1185">Reference proteome</keyword>
<organism evidence="2 3">
    <name type="scientific">Mesorhizobium amorphae CCNWGS0123</name>
    <dbReference type="NCBI Taxonomy" id="1082933"/>
    <lineage>
        <taxon>Bacteria</taxon>
        <taxon>Pseudomonadati</taxon>
        <taxon>Pseudomonadota</taxon>
        <taxon>Alphaproteobacteria</taxon>
        <taxon>Hyphomicrobiales</taxon>
        <taxon>Phyllobacteriaceae</taxon>
        <taxon>Mesorhizobium</taxon>
    </lineage>
</organism>
<reference evidence="2 3" key="1">
    <citation type="journal article" date="2012" name="J. Bacteriol.">
        <title>Draft Genome Sequence of Plant Growth-Promoting Rhizobium Mesorhizobium amorphae, Isolated from Zinc-Lead Mine Tailings.</title>
        <authorList>
            <person name="Hao X."/>
            <person name="Lin Y."/>
            <person name="Johnstone L."/>
            <person name="Baltrus D.A."/>
            <person name="Miller S.J."/>
            <person name="Wei G."/>
            <person name="Rensing C."/>
        </authorList>
    </citation>
    <scope>NUCLEOTIDE SEQUENCE [LARGE SCALE GENOMIC DNA]</scope>
    <source>
        <strain evidence="2 3">CCNWGS0123</strain>
    </source>
</reference>
<feature type="transmembrane region" description="Helical" evidence="1">
    <location>
        <begin position="12"/>
        <end position="34"/>
    </location>
</feature>
<evidence type="ECO:0000313" key="3">
    <source>
        <dbReference type="Proteomes" id="UP000002949"/>
    </source>
</evidence>
<proteinExistence type="predicted"/>
<sequence length="108" mass="11157">MTIGGAIGIYGLPLPMVETGIALTVVVLGLLVAFEVKVRAPVAGIAGYAHSSTGHAHGSETPAMSHATGYVTGFRAACCMRAEPRSRRLDFGKARAERLAGLPELPSP</sequence>